<accession>A0A650CKP4</accession>
<evidence type="ECO:0000313" key="1">
    <source>
        <dbReference type="EMBL" id="QGR18441.1"/>
    </source>
</evidence>
<gene>
    <name evidence="1" type="ORF">D1869_06480</name>
</gene>
<evidence type="ECO:0000313" key="2">
    <source>
        <dbReference type="Proteomes" id="UP000427373"/>
    </source>
</evidence>
<protein>
    <submittedName>
        <fullName evidence="1">Uncharacterized protein</fullName>
    </submittedName>
</protein>
<organism evidence="1 2">
    <name type="scientific">Sulfurisphaera ohwakuensis</name>
    <dbReference type="NCBI Taxonomy" id="69656"/>
    <lineage>
        <taxon>Archaea</taxon>
        <taxon>Thermoproteota</taxon>
        <taxon>Thermoprotei</taxon>
        <taxon>Sulfolobales</taxon>
        <taxon>Sulfolobaceae</taxon>
        <taxon>Sulfurisphaera</taxon>
    </lineage>
</organism>
<dbReference type="EMBL" id="CP045484">
    <property type="protein sequence ID" value="QGR18441.1"/>
    <property type="molecule type" value="Genomic_DNA"/>
</dbReference>
<keyword evidence="2" id="KW-1185">Reference proteome</keyword>
<sequence>MNSIIEFIMELDALKDSMIYEIKRPVMRESLKSIYEIKSTTPQVDKEKLLRDYQAKDLLELIRKIRGKNS</sequence>
<dbReference type="Proteomes" id="UP000427373">
    <property type="component" value="Chromosome"/>
</dbReference>
<proteinExistence type="predicted"/>
<dbReference type="AlphaFoldDB" id="A0A650CKP4"/>
<dbReference type="OrthoDB" id="40628at2157"/>
<dbReference type="KEGG" id="soh:D1869_06480"/>
<name>A0A650CKP4_SULOH</name>
<reference evidence="1 2" key="1">
    <citation type="submission" date="2019-10" db="EMBL/GenBank/DDBJ databases">
        <title>Genome Sequences from Six Type Strain Members of the Archaeal Family Sulfolobaceae: Acidianus ambivalens, Acidianus infernus, Metallosphaera prunae, Stygiolobus azoricus, Sulfolobus metallicus, and Sulfurisphaera ohwakuensis.</title>
        <authorList>
            <person name="Counts J.A."/>
            <person name="Kelly R.M."/>
        </authorList>
    </citation>
    <scope>NUCLEOTIDE SEQUENCE [LARGE SCALE GENOMIC DNA]</scope>
    <source>
        <strain evidence="1 2">TA-1</strain>
    </source>
</reference>